<name>A0ABQ5IZA4_9ASTR</name>
<dbReference type="EMBL" id="BQNB010021284">
    <property type="protein sequence ID" value="GJU04787.1"/>
    <property type="molecule type" value="Genomic_DNA"/>
</dbReference>
<evidence type="ECO:0000313" key="1">
    <source>
        <dbReference type="EMBL" id="GJU04787.1"/>
    </source>
</evidence>
<comment type="caution">
    <text evidence="1">The sequence shown here is derived from an EMBL/GenBank/DDBJ whole genome shotgun (WGS) entry which is preliminary data.</text>
</comment>
<keyword evidence="2" id="KW-1185">Reference proteome</keyword>
<dbReference type="Proteomes" id="UP001151760">
    <property type="component" value="Unassembled WGS sequence"/>
</dbReference>
<organism evidence="1 2">
    <name type="scientific">Tanacetum coccineum</name>
    <dbReference type="NCBI Taxonomy" id="301880"/>
    <lineage>
        <taxon>Eukaryota</taxon>
        <taxon>Viridiplantae</taxon>
        <taxon>Streptophyta</taxon>
        <taxon>Embryophyta</taxon>
        <taxon>Tracheophyta</taxon>
        <taxon>Spermatophyta</taxon>
        <taxon>Magnoliopsida</taxon>
        <taxon>eudicotyledons</taxon>
        <taxon>Gunneridae</taxon>
        <taxon>Pentapetalae</taxon>
        <taxon>asterids</taxon>
        <taxon>campanulids</taxon>
        <taxon>Asterales</taxon>
        <taxon>Asteraceae</taxon>
        <taxon>Asteroideae</taxon>
        <taxon>Anthemideae</taxon>
        <taxon>Anthemidinae</taxon>
        <taxon>Tanacetum</taxon>
    </lineage>
</organism>
<accession>A0ABQ5IZA4</accession>
<sequence length="250" mass="27284">MRTKRNLIFTLGSSSKKPTVAESSSNVVSANAHGLSGGYNIEQSLMGNEAVIPMSTISEVAFEHPRTSVDQRLDSKNAFEFIFDNFLWRICVVSSFNGHYVFCVAILKLNVQPESHLPFVCNVVLAMVNTVIDESSFERPADPFGIIEHGCSGNTYAVKGVDQKTIFSSSSKLGIRVQLSTTRLQDDQVVGATFADQPEKLEGRIEGRDRDNKQCNNGVSGSNVAVNTVIDESSFERPADPFGIIEHGCS</sequence>
<evidence type="ECO:0000313" key="2">
    <source>
        <dbReference type="Proteomes" id="UP001151760"/>
    </source>
</evidence>
<proteinExistence type="predicted"/>
<feature type="non-terminal residue" evidence="1">
    <location>
        <position position="250"/>
    </location>
</feature>
<protein>
    <submittedName>
        <fullName evidence="1">Uncharacterized protein</fullName>
    </submittedName>
</protein>
<gene>
    <name evidence="1" type="ORF">Tco_1121217</name>
</gene>
<reference evidence="1" key="1">
    <citation type="journal article" date="2022" name="Int. J. Mol. Sci.">
        <title>Draft Genome of Tanacetum Coccineum: Genomic Comparison of Closely Related Tanacetum-Family Plants.</title>
        <authorList>
            <person name="Yamashiro T."/>
            <person name="Shiraishi A."/>
            <person name="Nakayama K."/>
            <person name="Satake H."/>
        </authorList>
    </citation>
    <scope>NUCLEOTIDE SEQUENCE</scope>
</reference>
<reference evidence="1" key="2">
    <citation type="submission" date="2022-01" db="EMBL/GenBank/DDBJ databases">
        <authorList>
            <person name="Yamashiro T."/>
            <person name="Shiraishi A."/>
            <person name="Satake H."/>
            <person name="Nakayama K."/>
        </authorList>
    </citation>
    <scope>NUCLEOTIDE SEQUENCE</scope>
</reference>